<dbReference type="EC" id="3.2.2.-" evidence="1"/>
<dbReference type="Proteomes" id="UP000818624">
    <property type="component" value="Chromosome 1"/>
</dbReference>
<proteinExistence type="inferred from homology"/>
<evidence type="ECO:0000256" key="1">
    <source>
        <dbReference type="RuleBase" id="RU365002"/>
    </source>
</evidence>
<comment type="similarity">
    <text evidence="1">Belongs to the QNG1 protein family.</text>
</comment>
<dbReference type="PANTHER" id="PTHR21314:SF1">
    <property type="entry name" value="QUEUOSINE SALVAGE PROTEIN"/>
    <property type="match status" value="1"/>
</dbReference>
<comment type="catalytic activity">
    <reaction evidence="1">
        <text>queuosine 5'-phosphate + H2O = queuine + D-ribose 5-phosphate</text>
        <dbReference type="Rhea" id="RHEA:75387"/>
        <dbReference type="ChEBI" id="CHEBI:15377"/>
        <dbReference type="ChEBI" id="CHEBI:17433"/>
        <dbReference type="ChEBI" id="CHEBI:78346"/>
        <dbReference type="ChEBI" id="CHEBI:194371"/>
    </reaction>
    <physiologicalReaction direction="left-to-right" evidence="1">
        <dbReference type="Rhea" id="RHEA:75388"/>
    </physiologicalReaction>
</comment>
<dbReference type="EMBL" id="CP046234">
    <property type="protein sequence ID" value="WFD46895.1"/>
    <property type="molecule type" value="Genomic_DNA"/>
</dbReference>
<evidence type="ECO:0000313" key="3">
    <source>
        <dbReference type="Proteomes" id="UP000818624"/>
    </source>
</evidence>
<accession>A0ABY8ER39</accession>
<keyword evidence="3" id="KW-1185">Reference proteome</keyword>
<reference evidence="2 3" key="1">
    <citation type="journal article" date="2020" name="Elife">
        <title>Loss of centromere function drives karyotype evolution in closely related Malassezia species.</title>
        <authorList>
            <person name="Sankaranarayanan S.R."/>
            <person name="Ianiri G."/>
            <person name="Coelho M.A."/>
            <person name="Reza M.H."/>
            <person name="Thimmappa B.C."/>
            <person name="Ganguly P."/>
            <person name="Vadnala R.N."/>
            <person name="Sun S."/>
            <person name="Siddharthan R."/>
            <person name="Tellgren-Roth C."/>
            <person name="Dawson T.L."/>
            <person name="Heitman J."/>
            <person name="Sanyal K."/>
        </authorList>
    </citation>
    <scope>NUCLEOTIDE SEQUENCE [LARGE SCALE GENOMIC DNA]</scope>
    <source>
        <strain evidence="2">CBS14141</strain>
    </source>
</reference>
<dbReference type="Pfam" id="PF10343">
    <property type="entry name" value="Q_salvage"/>
    <property type="match status" value="1"/>
</dbReference>
<name>A0ABY8ER39_MALFU</name>
<dbReference type="PANTHER" id="PTHR21314">
    <property type="entry name" value="QUEUOSINE 5'-PHOSPHATE N-GLYCOSYLASE_HYDROLASE-RELATED"/>
    <property type="match status" value="1"/>
</dbReference>
<sequence>MPSACACLRQRAKPCMSSAGAPRATMRDGASAMMEGRKRILPHHLHTMTPRLVDVRPSCATAAAASRITIDDAAIDAFLGALDSQRFDALKKEHGLVFPLKFSTFLDEINFVCVLSLLNALSGYRKAFHEVTGHGAFDNVRHMLLGMYLSNDHALTAKALREVTPTQLATVLGVPTHTESKHPTLPFVTVGTVGGPLHAPLELVANACKAAGQFLEEEGKADLGQYVLDACAEALDKEHAESHILEAIACVPGFDDVYTLDGTPVYLYKKAFFLMNALRERLVGATLPSDAPPVAVKLAERWQTAFPEPLPMFVDNVIPTMLHHYGILKTDEASSDALRAWTASEEGVVLSKDDAYRIRAAALAAGARIVERATTGMTEVELDGYLWSVAKDPELRKIPRISEQDTMMY</sequence>
<protein>
    <recommendedName>
        <fullName evidence="1">Queuosine 5'-phosphate N-glycosylase/hydrolase</fullName>
        <ecNumber evidence="1">3.2.2.-</ecNumber>
    </recommendedName>
    <alternativeName>
        <fullName evidence="1">Queuosine-nucleotide N-glycosylase/hydrolase</fullName>
    </alternativeName>
</protein>
<gene>
    <name evidence="2" type="ORF">GLX27_001539</name>
</gene>
<evidence type="ECO:0000313" key="2">
    <source>
        <dbReference type="EMBL" id="WFD46895.1"/>
    </source>
</evidence>
<organism evidence="2 3">
    <name type="scientific">Malassezia furfur</name>
    <name type="common">Pityriasis versicolor infection agent</name>
    <name type="synonym">Pityrosporum furfur</name>
    <dbReference type="NCBI Taxonomy" id="55194"/>
    <lineage>
        <taxon>Eukaryota</taxon>
        <taxon>Fungi</taxon>
        <taxon>Dikarya</taxon>
        <taxon>Basidiomycota</taxon>
        <taxon>Ustilaginomycotina</taxon>
        <taxon>Malasseziomycetes</taxon>
        <taxon>Malasseziales</taxon>
        <taxon>Malasseziaceae</taxon>
        <taxon>Malassezia</taxon>
    </lineage>
</organism>
<keyword evidence="1" id="KW-0378">Hydrolase</keyword>
<dbReference type="InterPro" id="IPR019438">
    <property type="entry name" value="Q_salvage"/>
</dbReference>
<comment type="function">
    <text evidence="1">Catalyzes the hydrolysis of queuosine 5'-phosphate, releasing the nucleobase queuine (q). Is required for salvage of queuine from exogenous queuosine (Q) that is imported and then converted to queuosine 5'-phosphate intracellularly.</text>
</comment>